<gene>
    <name evidence="3" type="ORF">HEB94_009336</name>
</gene>
<dbReference type="PROSITE" id="PS50022">
    <property type="entry name" value="FA58C_3"/>
    <property type="match status" value="1"/>
</dbReference>
<comment type="caution">
    <text evidence="3">The sequence shown here is derived from an EMBL/GenBank/DDBJ whole genome shotgun (WGS) entry which is preliminary data.</text>
</comment>
<dbReference type="Proteomes" id="UP000638648">
    <property type="component" value="Unassembled WGS sequence"/>
</dbReference>
<keyword evidence="1" id="KW-0732">Signal</keyword>
<name>A0A927N7L9_9ACTN</name>
<evidence type="ECO:0000259" key="2">
    <source>
        <dbReference type="PROSITE" id="PS50022"/>
    </source>
</evidence>
<dbReference type="Gene3D" id="2.60.120.260">
    <property type="entry name" value="Galactose-binding domain-like"/>
    <property type="match status" value="1"/>
</dbReference>
<dbReference type="InterPro" id="IPR000421">
    <property type="entry name" value="FA58C"/>
</dbReference>
<evidence type="ECO:0000256" key="1">
    <source>
        <dbReference type="SAM" id="SignalP"/>
    </source>
</evidence>
<sequence length="286" mass="29650">MKLMPTGRRARLAGGGAALALVSVVASAFGGSALADRQPATATVTAEPSTVDIGPCLGGSTTITLANKRSKETYATVFVHAPQGATVSREMISTYLPAGYQKQIGLNLTMPQGTTAGHYQLELEQRPGQTIVVPVNVAIEPGQVCLRGAALTATATSAQTSASNGAEKAVDGNPATLWHTQWTPTKAALPQSITLELNGTYDVSQLRYLPRTDGSMNGRVTEYVVEASADGESYTEVGRGTWEADTSGDVADVDAPGARFIRLNVLNGVGGYASAAEIELIATHTS</sequence>
<dbReference type="InterPro" id="IPR008979">
    <property type="entry name" value="Galactose-bd-like_sf"/>
</dbReference>
<feature type="signal peptide" evidence="1">
    <location>
        <begin position="1"/>
        <end position="28"/>
    </location>
</feature>
<dbReference type="SUPFAM" id="SSF49785">
    <property type="entry name" value="Galactose-binding domain-like"/>
    <property type="match status" value="1"/>
</dbReference>
<accession>A0A927N7L9</accession>
<dbReference type="AlphaFoldDB" id="A0A927N7L9"/>
<dbReference type="RefSeq" id="WP_192755525.1">
    <property type="nucleotide sequence ID" value="NZ_BAABJL010000194.1"/>
</dbReference>
<protein>
    <recommendedName>
        <fullName evidence="2">F5/8 type C domain-containing protein</fullName>
    </recommendedName>
</protein>
<evidence type="ECO:0000313" key="3">
    <source>
        <dbReference type="EMBL" id="MBE1612488.1"/>
    </source>
</evidence>
<proteinExistence type="predicted"/>
<dbReference type="EMBL" id="JADBEM010000001">
    <property type="protein sequence ID" value="MBE1612488.1"/>
    <property type="molecule type" value="Genomic_DNA"/>
</dbReference>
<dbReference type="PROSITE" id="PS51318">
    <property type="entry name" value="TAT"/>
    <property type="match status" value="1"/>
</dbReference>
<reference evidence="3" key="1">
    <citation type="submission" date="2020-10" db="EMBL/GenBank/DDBJ databases">
        <title>Sequencing the genomes of 1000 actinobacteria strains.</title>
        <authorList>
            <person name="Klenk H.-P."/>
        </authorList>
    </citation>
    <scope>NUCLEOTIDE SEQUENCE</scope>
    <source>
        <strain evidence="3">DSM 45354</strain>
    </source>
</reference>
<feature type="domain" description="F5/8 type C" evidence="2">
    <location>
        <begin position="132"/>
        <end position="283"/>
    </location>
</feature>
<feature type="chain" id="PRO_5038458994" description="F5/8 type C domain-containing protein" evidence="1">
    <location>
        <begin position="29"/>
        <end position="286"/>
    </location>
</feature>
<dbReference type="InterPro" id="IPR006311">
    <property type="entry name" value="TAT_signal"/>
</dbReference>
<organism evidence="3 4">
    <name type="scientific">Actinopolymorpha pittospori</name>
    <dbReference type="NCBI Taxonomy" id="648752"/>
    <lineage>
        <taxon>Bacteria</taxon>
        <taxon>Bacillati</taxon>
        <taxon>Actinomycetota</taxon>
        <taxon>Actinomycetes</taxon>
        <taxon>Propionibacteriales</taxon>
        <taxon>Actinopolymorphaceae</taxon>
        <taxon>Actinopolymorpha</taxon>
    </lineage>
</organism>
<evidence type="ECO:0000313" key="4">
    <source>
        <dbReference type="Proteomes" id="UP000638648"/>
    </source>
</evidence>
<dbReference type="Pfam" id="PF00754">
    <property type="entry name" value="F5_F8_type_C"/>
    <property type="match status" value="1"/>
</dbReference>
<keyword evidence="4" id="KW-1185">Reference proteome</keyword>